<evidence type="ECO:0000256" key="5">
    <source>
        <dbReference type="ARBA" id="ARBA00023136"/>
    </source>
</evidence>
<dbReference type="Pfam" id="PF00892">
    <property type="entry name" value="EamA"/>
    <property type="match status" value="2"/>
</dbReference>
<feature type="transmembrane region" description="Helical" evidence="6">
    <location>
        <begin position="127"/>
        <end position="145"/>
    </location>
</feature>
<feature type="transmembrane region" description="Helical" evidence="6">
    <location>
        <begin position="70"/>
        <end position="90"/>
    </location>
</feature>
<dbReference type="InterPro" id="IPR037185">
    <property type="entry name" value="EmrE-like"/>
</dbReference>
<dbReference type="EMBL" id="JAOWKY010000006">
    <property type="protein sequence ID" value="MCV2870527.1"/>
    <property type="molecule type" value="Genomic_DNA"/>
</dbReference>
<feature type="transmembrane region" description="Helical" evidence="6">
    <location>
        <begin position="7"/>
        <end position="28"/>
    </location>
</feature>
<feature type="transmembrane region" description="Helical" evidence="6">
    <location>
        <begin position="177"/>
        <end position="200"/>
    </location>
</feature>
<feature type="transmembrane region" description="Helical" evidence="6">
    <location>
        <begin position="40"/>
        <end position="58"/>
    </location>
</feature>
<feature type="domain" description="EamA" evidence="7">
    <location>
        <begin position="151"/>
        <end position="281"/>
    </location>
</feature>
<feature type="transmembrane region" description="Helical" evidence="6">
    <location>
        <begin position="266"/>
        <end position="286"/>
    </location>
</feature>
<feature type="transmembrane region" description="Helical" evidence="6">
    <location>
        <begin position="241"/>
        <end position="260"/>
    </location>
</feature>
<evidence type="ECO:0000256" key="3">
    <source>
        <dbReference type="ARBA" id="ARBA00022692"/>
    </source>
</evidence>
<name>A0ABT2ZHA9_9RHOB</name>
<accession>A0ABT2ZHA9</accession>
<dbReference type="PANTHER" id="PTHR22911:SF6">
    <property type="entry name" value="SOLUTE CARRIER FAMILY 35 MEMBER G1"/>
    <property type="match status" value="1"/>
</dbReference>
<evidence type="ECO:0000256" key="1">
    <source>
        <dbReference type="ARBA" id="ARBA00004141"/>
    </source>
</evidence>
<dbReference type="SUPFAM" id="SSF103481">
    <property type="entry name" value="Multidrug resistance efflux transporter EmrE"/>
    <property type="match status" value="2"/>
</dbReference>
<feature type="transmembrane region" description="Helical" evidence="6">
    <location>
        <begin position="151"/>
        <end position="170"/>
    </location>
</feature>
<proteinExistence type="inferred from homology"/>
<evidence type="ECO:0000313" key="9">
    <source>
        <dbReference type="Proteomes" id="UP001652542"/>
    </source>
</evidence>
<keyword evidence="9" id="KW-1185">Reference proteome</keyword>
<protein>
    <submittedName>
        <fullName evidence="8">DMT family transporter</fullName>
    </submittedName>
</protein>
<gene>
    <name evidence="8" type="ORF">OEW28_18085</name>
</gene>
<keyword evidence="5 6" id="KW-0472">Membrane</keyword>
<comment type="similarity">
    <text evidence="2">Belongs to the drug/metabolite transporter (DMT) superfamily. 10 TMS drug/metabolite exporter (DME) (TC 2.A.7.3) family.</text>
</comment>
<keyword evidence="3 6" id="KW-0812">Transmembrane</keyword>
<reference evidence="8 9" key="1">
    <citation type="submission" date="2022-10" db="EMBL/GenBank/DDBJ databases">
        <title>Defluviimonas sp. nov., isolated from ocean surface water.</title>
        <authorList>
            <person name="He W."/>
            <person name="Wang L."/>
            <person name="Zhang D.-F."/>
        </authorList>
    </citation>
    <scope>NUCLEOTIDE SEQUENCE [LARGE SCALE GENOMIC DNA]</scope>
    <source>
        <strain evidence="8 9">WL0002</strain>
    </source>
</reference>
<evidence type="ECO:0000256" key="2">
    <source>
        <dbReference type="ARBA" id="ARBA00009853"/>
    </source>
</evidence>
<comment type="subcellular location">
    <subcellularLocation>
        <location evidence="1">Membrane</location>
        <topology evidence="1">Multi-pass membrane protein</topology>
    </subcellularLocation>
</comment>
<comment type="caution">
    <text evidence="8">The sequence shown here is derived from an EMBL/GenBank/DDBJ whole genome shotgun (WGS) entry which is preliminary data.</text>
</comment>
<feature type="transmembrane region" description="Helical" evidence="6">
    <location>
        <begin position="96"/>
        <end position="118"/>
    </location>
</feature>
<dbReference type="RefSeq" id="WP_263736203.1">
    <property type="nucleotide sequence ID" value="NZ_JAOWKY010000006.1"/>
</dbReference>
<feature type="domain" description="EamA" evidence="7">
    <location>
        <begin position="10"/>
        <end position="141"/>
    </location>
</feature>
<sequence>MTDVHRPFLAALWMMGSVSGFSLIAVSGREIGGALNPPEMMLYRSLIGVAIIIAYATLSGRRHEITGDRLGIHVLRNLIHFAGQNLWLYALALIPLAQLFAVEFSSPLMVALAAPLLLGERMTATKLVSAVIGFGGILLVARPFAHGGMGPGILLALAAAVAFAGTAIVTKRLTRRVTVVCILFWLTLMQSAFSAALAGWDGVIALPGTPQLPWVLAMGVGGIVAHLGLTKALALAPATVVVPVDFLRLPVIAIIGMLAYGEPIDLWVFLGGAVIFFANWLNLAGVRMRALVSGKA</sequence>
<evidence type="ECO:0000313" key="8">
    <source>
        <dbReference type="EMBL" id="MCV2870527.1"/>
    </source>
</evidence>
<keyword evidence="4 6" id="KW-1133">Transmembrane helix</keyword>
<organism evidence="8 9">
    <name type="scientific">Albidovulum marisflavi</name>
    <dbReference type="NCBI Taxonomy" id="2984159"/>
    <lineage>
        <taxon>Bacteria</taxon>
        <taxon>Pseudomonadati</taxon>
        <taxon>Pseudomonadota</taxon>
        <taxon>Alphaproteobacteria</taxon>
        <taxon>Rhodobacterales</taxon>
        <taxon>Paracoccaceae</taxon>
        <taxon>Albidovulum</taxon>
    </lineage>
</organism>
<evidence type="ECO:0000256" key="4">
    <source>
        <dbReference type="ARBA" id="ARBA00022989"/>
    </source>
</evidence>
<dbReference type="PANTHER" id="PTHR22911">
    <property type="entry name" value="ACYL-MALONYL CONDENSING ENZYME-RELATED"/>
    <property type="match status" value="1"/>
</dbReference>
<feature type="transmembrane region" description="Helical" evidence="6">
    <location>
        <begin position="212"/>
        <end position="229"/>
    </location>
</feature>
<evidence type="ECO:0000256" key="6">
    <source>
        <dbReference type="SAM" id="Phobius"/>
    </source>
</evidence>
<dbReference type="Proteomes" id="UP001652542">
    <property type="component" value="Unassembled WGS sequence"/>
</dbReference>
<dbReference type="InterPro" id="IPR000620">
    <property type="entry name" value="EamA_dom"/>
</dbReference>
<evidence type="ECO:0000259" key="7">
    <source>
        <dbReference type="Pfam" id="PF00892"/>
    </source>
</evidence>